<name>A0A0F9L660_9ZZZZ</name>
<feature type="non-terminal residue" evidence="1">
    <location>
        <position position="1"/>
    </location>
</feature>
<dbReference type="EMBL" id="LAZR01013196">
    <property type="protein sequence ID" value="KKM23110.1"/>
    <property type="molecule type" value="Genomic_DNA"/>
</dbReference>
<organism evidence="1">
    <name type="scientific">marine sediment metagenome</name>
    <dbReference type="NCBI Taxonomy" id="412755"/>
    <lineage>
        <taxon>unclassified sequences</taxon>
        <taxon>metagenomes</taxon>
        <taxon>ecological metagenomes</taxon>
    </lineage>
</organism>
<evidence type="ECO:0000313" key="1">
    <source>
        <dbReference type="EMBL" id="KKM23110.1"/>
    </source>
</evidence>
<proteinExistence type="predicted"/>
<dbReference type="AlphaFoldDB" id="A0A0F9L660"/>
<sequence>CISGQCVSNNPKTNLTHNNDIIKQHFPNLNFYYATWNSYKNEFEQEFPKYLCRYFEEPNINYHPYLDIPKDKHITKRYQSTLEFMKKDKTGNRLKWSAHHTKQILIHHWLIKDLVDDYDVIVRARFDTFISKNANFDIFIEDTFDNNRVNGFGATKQKKFDILNEFDSSATGTHHYHILDQMIIHRTDMVNFDLVNILHEQKLLHAAETGWYQVLSMPYGPNKHRDHDGWVNHDKNILPEFFY</sequence>
<reference evidence="1" key="1">
    <citation type="journal article" date="2015" name="Nature">
        <title>Complex archaea that bridge the gap between prokaryotes and eukaryotes.</title>
        <authorList>
            <person name="Spang A."/>
            <person name="Saw J.H."/>
            <person name="Jorgensen S.L."/>
            <person name="Zaremba-Niedzwiedzka K."/>
            <person name="Martijn J."/>
            <person name="Lind A.E."/>
            <person name="van Eijk R."/>
            <person name="Schleper C."/>
            <person name="Guy L."/>
            <person name="Ettema T.J."/>
        </authorList>
    </citation>
    <scope>NUCLEOTIDE SEQUENCE</scope>
</reference>
<gene>
    <name evidence="1" type="ORF">LCGC14_1618470</name>
</gene>
<protein>
    <submittedName>
        <fullName evidence="1">Uncharacterized protein</fullName>
    </submittedName>
</protein>
<accession>A0A0F9L660</accession>
<comment type="caution">
    <text evidence="1">The sequence shown here is derived from an EMBL/GenBank/DDBJ whole genome shotgun (WGS) entry which is preliminary data.</text>
</comment>